<organism evidence="2 3">
    <name type="scientific">Geodermatophilus amargosae</name>
    <dbReference type="NCBI Taxonomy" id="1296565"/>
    <lineage>
        <taxon>Bacteria</taxon>
        <taxon>Bacillati</taxon>
        <taxon>Actinomycetota</taxon>
        <taxon>Actinomycetes</taxon>
        <taxon>Geodermatophilales</taxon>
        <taxon>Geodermatophilaceae</taxon>
        <taxon>Geodermatophilus</taxon>
    </lineage>
</organism>
<dbReference type="Proteomes" id="UP000199546">
    <property type="component" value="Unassembled WGS sequence"/>
</dbReference>
<dbReference type="CDD" id="cd02440">
    <property type="entry name" value="AdoMet_MTases"/>
    <property type="match status" value="1"/>
</dbReference>
<dbReference type="GO" id="GO:0008168">
    <property type="term" value="F:methyltransferase activity"/>
    <property type="evidence" value="ECO:0007669"/>
    <property type="project" value="UniProtKB-KW"/>
</dbReference>
<keyword evidence="2" id="KW-0489">Methyltransferase</keyword>
<dbReference type="OrthoDB" id="9780095at2"/>
<sequence>MTTVQGVLAALRKTRLAVARRRQGTGAEGFFLALQEMGGAATRRARMYVSDLVLDLRLGVRTRGLADNEAALTPRTLGGDPHAYEPVHADWWRRAMSALPPVPPDAAFVDLGTGRGRPMVLAAQMGFRRIVGVELDPALVEAAERNVRRWSRRNSGAVMTVVHADAATYPLPDGPLVVFLANPFGAETLRRVLDRVVARRGQGDVVVVYFNPVHADVFDDYPALPVHERGTDWVVYRLAAPEVTA</sequence>
<dbReference type="RefSeq" id="WP_139245729.1">
    <property type="nucleotide sequence ID" value="NZ_FPBA01000003.1"/>
</dbReference>
<dbReference type="InterPro" id="IPR041698">
    <property type="entry name" value="Methyltransf_25"/>
</dbReference>
<reference evidence="3" key="1">
    <citation type="submission" date="2016-10" db="EMBL/GenBank/DDBJ databases">
        <authorList>
            <person name="Varghese N."/>
            <person name="Submissions S."/>
        </authorList>
    </citation>
    <scope>NUCLEOTIDE SEQUENCE [LARGE SCALE GENOMIC DNA]</scope>
    <source>
        <strain evidence="3">DSM 46136</strain>
    </source>
</reference>
<dbReference type="InterPro" id="IPR029063">
    <property type="entry name" value="SAM-dependent_MTases_sf"/>
</dbReference>
<gene>
    <name evidence="2" type="ORF">SAMN05660657_01434</name>
</gene>
<accession>A0A1I6YSY6</accession>
<dbReference type="EMBL" id="FPBA01000003">
    <property type="protein sequence ID" value="SFT53575.1"/>
    <property type="molecule type" value="Genomic_DNA"/>
</dbReference>
<dbReference type="Gene3D" id="3.40.50.150">
    <property type="entry name" value="Vaccinia Virus protein VP39"/>
    <property type="match status" value="1"/>
</dbReference>
<dbReference type="SUPFAM" id="SSF53335">
    <property type="entry name" value="S-adenosyl-L-methionine-dependent methyltransferases"/>
    <property type="match status" value="1"/>
</dbReference>
<protein>
    <submittedName>
        <fullName evidence="2">Methyltransferase domain-containing protein</fullName>
    </submittedName>
</protein>
<dbReference type="GO" id="GO:0032259">
    <property type="term" value="P:methylation"/>
    <property type="evidence" value="ECO:0007669"/>
    <property type="project" value="UniProtKB-KW"/>
</dbReference>
<proteinExistence type="predicted"/>
<dbReference type="AlphaFoldDB" id="A0A1I6YSY6"/>
<dbReference type="Pfam" id="PF13649">
    <property type="entry name" value="Methyltransf_25"/>
    <property type="match status" value="1"/>
</dbReference>
<keyword evidence="2" id="KW-0808">Transferase</keyword>
<name>A0A1I6YSY6_9ACTN</name>
<dbReference type="STRING" id="1296565.SAMN05660657_01434"/>
<evidence type="ECO:0000313" key="3">
    <source>
        <dbReference type="Proteomes" id="UP000199546"/>
    </source>
</evidence>
<evidence type="ECO:0000259" key="1">
    <source>
        <dbReference type="Pfam" id="PF13649"/>
    </source>
</evidence>
<feature type="domain" description="Methyltransferase" evidence="1">
    <location>
        <begin position="109"/>
        <end position="181"/>
    </location>
</feature>
<evidence type="ECO:0000313" key="2">
    <source>
        <dbReference type="EMBL" id="SFT53575.1"/>
    </source>
</evidence>
<keyword evidence="3" id="KW-1185">Reference proteome</keyword>